<keyword evidence="2" id="KW-0677">Repeat</keyword>
<dbReference type="PANTHER" id="PTHR12547">
    <property type="entry name" value="CCCH ZINC FINGER/TIS11-RELATED"/>
    <property type="match status" value="1"/>
</dbReference>
<dbReference type="Pfam" id="PF00642">
    <property type="entry name" value="zf-CCCH"/>
    <property type="match status" value="2"/>
</dbReference>
<dbReference type="SMART" id="SM00356">
    <property type="entry name" value="ZnF_C3H1"/>
    <property type="match status" value="2"/>
</dbReference>
<name>A0A4S4MTF7_9APHY</name>
<dbReference type="GO" id="GO:0008270">
    <property type="term" value="F:zinc ion binding"/>
    <property type="evidence" value="ECO:0007669"/>
    <property type="project" value="UniProtKB-KW"/>
</dbReference>
<keyword evidence="9" id="KW-1185">Reference proteome</keyword>
<feature type="zinc finger region" description="C3H1-type" evidence="5">
    <location>
        <begin position="139"/>
        <end position="166"/>
    </location>
</feature>
<protein>
    <recommendedName>
        <fullName evidence="7">C3H1-type domain-containing protein</fullName>
    </recommendedName>
</protein>
<evidence type="ECO:0000256" key="3">
    <source>
        <dbReference type="ARBA" id="ARBA00022771"/>
    </source>
</evidence>
<dbReference type="Proteomes" id="UP000308730">
    <property type="component" value="Unassembled WGS sequence"/>
</dbReference>
<evidence type="ECO:0000256" key="1">
    <source>
        <dbReference type="ARBA" id="ARBA00022723"/>
    </source>
</evidence>
<dbReference type="SUPFAM" id="SSF90229">
    <property type="entry name" value="CCCH zinc finger"/>
    <property type="match status" value="1"/>
</dbReference>
<evidence type="ECO:0000256" key="2">
    <source>
        <dbReference type="ARBA" id="ARBA00022737"/>
    </source>
</evidence>
<dbReference type="InterPro" id="IPR036855">
    <property type="entry name" value="Znf_CCCH_sf"/>
</dbReference>
<evidence type="ECO:0000313" key="9">
    <source>
        <dbReference type="Proteomes" id="UP000308730"/>
    </source>
</evidence>
<dbReference type="Gene3D" id="4.10.1000.10">
    <property type="entry name" value="Zinc finger, CCCH-type"/>
    <property type="match status" value="1"/>
</dbReference>
<dbReference type="GO" id="GO:0003729">
    <property type="term" value="F:mRNA binding"/>
    <property type="evidence" value="ECO:0007669"/>
    <property type="project" value="InterPro"/>
</dbReference>
<dbReference type="OrthoDB" id="411372at2759"/>
<dbReference type="InterPro" id="IPR045877">
    <property type="entry name" value="ZFP36-like"/>
</dbReference>
<dbReference type="InterPro" id="IPR000571">
    <property type="entry name" value="Znf_CCCH"/>
</dbReference>
<evidence type="ECO:0000256" key="4">
    <source>
        <dbReference type="ARBA" id="ARBA00022833"/>
    </source>
</evidence>
<feature type="domain" description="C3H1-type" evidence="7">
    <location>
        <begin position="1"/>
        <end position="23"/>
    </location>
</feature>
<keyword evidence="3 5" id="KW-0863">Zinc-finger</keyword>
<dbReference type="EMBL" id="SGPM01000138">
    <property type="protein sequence ID" value="THH29135.1"/>
    <property type="molecule type" value="Genomic_DNA"/>
</dbReference>
<organism evidence="8 9">
    <name type="scientific">Antrodiella citrinella</name>
    <dbReference type="NCBI Taxonomy" id="2447956"/>
    <lineage>
        <taxon>Eukaryota</taxon>
        <taxon>Fungi</taxon>
        <taxon>Dikarya</taxon>
        <taxon>Basidiomycota</taxon>
        <taxon>Agaricomycotina</taxon>
        <taxon>Agaricomycetes</taxon>
        <taxon>Polyporales</taxon>
        <taxon>Steccherinaceae</taxon>
        <taxon>Antrodiella</taxon>
    </lineage>
</organism>
<reference evidence="8 9" key="1">
    <citation type="submission" date="2019-02" db="EMBL/GenBank/DDBJ databases">
        <title>Genome sequencing of the rare red list fungi Antrodiella citrinella (Flaviporus citrinellus).</title>
        <authorList>
            <person name="Buettner E."/>
            <person name="Kellner H."/>
        </authorList>
    </citation>
    <scope>NUCLEOTIDE SEQUENCE [LARGE SCALE GENOMIC DNA]</scope>
    <source>
        <strain evidence="8 9">DSM 108506</strain>
    </source>
</reference>
<dbReference type="AlphaFoldDB" id="A0A4S4MTF7"/>
<dbReference type="PANTHER" id="PTHR12547:SF18">
    <property type="entry name" value="PROTEIN TIS11"/>
    <property type="match status" value="1"/>
</dbReference>
<evidence type="ECO:0000313" key="8">
    <source>
        <dbReference type="EMBL" id="THH29135.1"/>
    </source>
</evidence>
<sequence>MCRNFALGHCSYGAKCAYVHVLQGYPSTSPPNVLVSDVYPPQPYPLSVQAGPVASPSVAEVFPDIFRGEATASVPEADESPSPPAPPCTPVCTPGSLPLMQNVVTPTLPISPAQVSDDSQARRPRRRVRAATTSGTNHYRTKPCKFFFSPGGCIKGDKCNFVHDPAIPWTPESGRSNRAMSLTSSSCPSESSLQYMKKEYYPINWRVIGGGVMMSGRRDICQDFIRGSCSDGPDYDEARSEDLHTAKFVPETTPVGFAYYDAVNPVSPLYLSTPRTASSFGIISPLLPTFEQQMKRSQHCLVVDPPPPDFEYTIHRVLDGHTLCERQLPVSEEPPLDSLPSDDPHDVDDVQTLSVPVQGSDGNLFTARSIVRPLSTPPAASGTIAVQRQLFAAESP</sequence>
<evidence type="ECO:0000256" key="5">
    <source>
        <dbReference type="PROSITE-ProRule" id="PRU00723"/>
    </source>
</evidence>
<gene>
    <name evidence="8" type="ORF">EUX98_g5048</name>
</gene>
<accession>A0A4S4MTF7</accession>
<keyword evidence="1 5" id="KW-0479">Metal-binding</keyword>
<evidence type="ECO:0000259" key="7">
    <source>
        <dbReference type="PROSITE" id="PS50103"/>
    </source>
</evidence>
<feature type="zinc finger region" description="C3H1-type" evidence="5">
    <location>
        <begin position="1"/>
        <end position="23"/>
    </location>
</feature>
<evidence type="ECO:0000256" key="6">
    <source>
        <dbReference type="SAM" id="MobiDB-lite"/>
    </source>
</evidence>
<proteinExistence type="predicted"/>
<feature type="region of interest" description="Disordered" evidence="6">
    <location>
        <begin position="108"/>
        <end position="134"/>
    </location>
</feature>
<feature type="domain" description="C3H1-type" evidence="7">
    <location>
        <begin position="139"/>
        <end position="166"/>
    </location>
</feature>
<keyword evidence="4 5" id="KW-0862">Zinc</keyword>
<comment type="caution">
    <text evidence="8">The sequence shown here is derived from an EMBL/GenBank/DDBJ whole genome shotgun (WGS) entry which is preliminary data.</text>
</comment>
<dbReference type="PROSITE" id="PS50103">
    <property type="entry name" value="ZF_C3H1"/>
    <property type="match status" value="2"/>
</dbReference>